<dbReference type="Gene3D" id="3.40.50.200">
    <property type="entry name" value="Peptidase S8/S53 domain"/>
    <property type="match status" value="1"/>
</dbReference>
<dbReference type="PROSITE" id="PS00138">
    <property type="entry name" value="SUBTILASE_SER"/>
    <property type="match status" value="1"/>
</dbReference>
<evidence type="ECO:0000256" key="3">
    <source>
        <dbReference type="ARBA" id="ARBA00022801"/>
    </source>
</evidence>
<dbReference type="InterPro" id="IPR050131">
    <property type="entry name" value="Peptidase_S8_subtilisin-like"/>
</dbReference>
<keyword evidence="2" id="KW-0645">Protease</keyword>
<dbReference type="SUPFAM" id="SSF52743">
    <property type="entry name" value="Subtilisin-like"/>
    <property type="match status" value="1"/>
</dbReference>
<dbReference type="PANTHER" id="PTHR43806">
    <property type="entry name" value="PEPTIDASE S8"/>
    <property type="match status" value="1"/>
</dbReference>
<keyword evidence="8" id="KW-1185">Reference proteome</keyword>
<dbReference type="EMBL" id="JBAWTH010000171">
    <property type="protein sequence ID" value="KAL2273833.1"/>
    <property type="molecule type" value="Genomic_DNA"/>
</dbReference>
<comment type="caution">
    <text evidence="5">Lacks conserved residue(s) required for the propagation of feature annotation.</text>
</comment>
<organism evidence="7 8">
    <name type="scientific">Diaporthe vaccinii</name>
    <dbReference type="NCBI Taxonomy" id="105482"/>
    <lineage>
        <taxon>Eukaryota</taxon>
        <taxon>Fungi</taxon>
        <taxon>Dikarya</taxon>
        <taxon>Ascomycota</taxon>
        <taxon>Pezizomycotina</taxon>
        <taxon>Sordariomycetes</taxon>
        <taxon>Sordariomycetidae</taxon>
        <taxon>Diaporthales</taxon>
        <taxon>Diaporthaceae</taxon>
        <taxon>Diaporthe</taxon>
        <taxon>Diaporthe eres species complex</taxon>
    </lineage>
</organism>
<proteinExistence type="inferred from homology"/>
<evidence type="ECO:0000256" key="2">
    <source>
        <dbReference type="ARBA" id="ARBA00022670"/>
    </source>
</evidence>
<sequence length="144" mass="15015">MAKLINAAYNQGVLGVAAAGNDVSCTDRTPGRIPSCFTVAASDRADNREFFSNWGPCVDAFVPGFDIYSASVGSNTSTYFLLSGTSMATPHVAGLVAYLRAMRAEAPNISAAATTQRIKDLALKGVIKDPRGSPNLLINNNSGA</sequence>
<dbReference type="PROSITE" id="PS51892">
    <property type="entry name" value="SUBTILASE"/>
    <property type="match status" value="1"/>
</dbReference>
<dbReference type="Proteomes" id="UP001600888">
    <property type="component" value="Unassembled WGS sequence"/>
</dbReference>
<reference evidence="7 8" key="1">
    <citation type="submission" date="2024-03" db="EMBL/GenBank/DDBJ databases">
        <title>A high-quality draft genome sequence of Diaporthe vaccinii, a causative agent of upright dieback and viscid rot disease in cranberry plants.</title>
        <authorList>
            <person name="Sarrasin M."/>
            <person name="Lang B.F."/>
            <person name="Burger G."/>
        </authorList>
    </citation>
    <scope>NUCLEOTIDE SEQUENCE [LARGE SCALE GENOMIC DNA]</scope>
    <source>
        <strain evidence="7 8">IS7</strain>
    </source>
</reference>
<dbReference type="InterPro" id="IPR036852">
    <property type="entry name" value="Peptidase_S8/S53_dom_sf"/>
</dbReference>
<feature type="domain" description="Peptidase S8/S53" evidence="6">
    <location>
        <begin position="4"/>
        <end position="118"/>
    </location>
</feature>
<dbReference type="InterPro" id="IPR000209">
    <property type="entry name" value="Peptidase_S8/S53_dom"/>
</dbReference>
<dbReference type="InterPro" id="IPR023828">
    <property type="entry name" value="Peptidase_S8_Ser-AS"/>
</dbReference>
<name>A0ABR4DTZ7_9PEZI</name>
<keyword evidence="4" id="KW-0720">Serine protease</keyword>
<evidence type="ECO:0000313" key="8">
    <source>
        <dbReference type="Proteomes" id="UP001600888"/>
    </source>
</evidence>
<dbReference type="Pfam" id="PF00082">
    <property type="entry name" value="Peptidase_S8"/>
    <property type="match status" value="1"/>
</dbReference>
<comment type="similarity">
    <text evidence="1 5">Belongs to the peptidase S8 family.</text>
</comment>
<comment type="caution">
    <text evidence="7">The sequence shown here is derived from an EMBL/GenBank/DDBJ whole genome shotgun (WGS) entry which is preliminary data.</text>
</comment>
<evidence type="ECO:0000256" key="1">
    <source>
        <dbReference type="ARBA" id="ARBA00011073"/>
    </source>
</evidence>
<dbReference type="PANTHER" id="PTHR43806:SF11">
    <property type="entry name" value="CEREVISIN-RELATED"/>
    <property type="match status" value="1"/>
</dbReference>
<accession>A0ABR4DTZ7</accession>
<protein>
    <recommendedName>
        <fullName evidence="6">Peptidase S8/S53 domain-containing protein</fullName>
    </recommendedName>
</protein>
<evidence type="ECO:0000256" key="5">
    <source>
        <dbReference type="PROSITE-ProRule" id="PRU01240"/>
    </source>
</evidence>
<keyword evidence="3" id="KW-0378">Hydrolase</keyword>
<evidence type="ECO:0000259" key="6">
    <source>
        <dbReference type="Pfam" id="PF00082"/>
    </source>
</evidence>
<evidence type="ECO:0000313" key="7">
    <source>
        <dbReference type="EMBL" id="KAL2273833.1"/>
    </source>
</evidence>
<evidence type="ECO:0000256" key="4">
    <source>
        <dbReference type="ARBA" id="ARBA00022825"/>
    </source>
</evidence>
<gene>
    <name evidence="7" type="ORF">FJTKL_04021</name>
</gene>